<feature type="site" description="Interacts with tRNA; defines subfamily-specific binding signature" evidence="9">
    <location>
        <position position="278"/>
    </location>
</feature>
<evidence type="ECO:0000256" key="1">
    <source>
        <dbReference type="ARBA" id="ARBA00001917"/>
    </source>
</evidence>
<evidence type="ECO:0000259" key="11">
    <source>
        <dbReference type="Pfam" id="PF01207"/>
    </source>
</evidence>
<dbReference type="SUPFAM" id="SSF51395">
    <property type="entry name" value="FMN-linked oxidoreductases"/>
    <property type="match status" value="1"/>
</dbReference>
<comment type="similarity">
    <text evidence="9">Belongs to the Dus family. DusC subfamily.</text>
</comment>
<proteinExistence type="inferred from homology"/>
<dbReference type="InterPro" id="IPR032886">
    <property type="entry name" value="DusC"/>
</dbReference>
<dbReference type="EMBL" id="JBHUHT010000031">
    <property type="protein sequence ID" value="MFD2098089.1"/>
    <property type="molecule type" value="Genomic_DNA"/>
</dbReference>
<feature type="binding site" evidence="9">
    <location>
        <begin position="199"/>
        <end position="201"/>
    </location>
    <ligand>
        <name>FMN</name>
        <dbReference type="ChEBI" id="CHEBI:58210"/>
    </ligand>
</feature>
<dbReference type="PANTHER" id="PTHR11082:SF26">
    <property type="entry name" value="TRNA-DIHYDROURIDINE(16) SYNTHASE"/>
    <property type="match status" value="1"/>
</dbReference>
<protein>
    <recommendedName>
        <fullName evidence="9">tRNA-dihydrouridine(16) synthase</fullName>
        <ecNumber evidence="9">1.3.1.-</ecNumber>
    </recommendedName>
    <alternativeName>
        <fullName evidence="9">U16-specific dihydrouridine synthase</fullName>
        <shortName evidence="9">U16-specific Dus</shortName>
    </alternativeName>
    <alternativeName>
        <fullName evidence="9">tRNA-dihydrouridine synthase C</fullName>
    </alternativeName>
</protein>
<keyword evidence="6 9" id="KW-0521">NADP</keyword>
<comment type="similarity">
    <text evidence="10">Belongs to the dus family.</text>
</comment>
<dbReference type="InterPro" id="IPR018517">
    <property type="entry name" value="tRNA_hU_synthase_CS"/>
</dbReference>
<comment type="catalytic activity">
    <reaction evidence="9">
        <text>5,6-dihydrouridine(16) in tRNA + NADP(+) = uridine(16) in tRNA + NADPH + H(+)</text>
        <dbReference type="Rhea" id="RHEA:53376"/>
        <dbReference type="Rhea" id="RHEA-COMP:13543"/>
        <dbReference type="Rhea" id="RHEA-COMP:13544"/>
        <dbReference type="ChEBI" id="CHEBI:15378"/>
        <dbReference type="ChEBI" id="CHEBI:57783"/>
        <dbReference type="ChEBI" id="CHEBI:58349"/>
        <dbReference type="ChEBI" id="CHEBI:65315"/>
        <dbReference type="ChEBI" id="CHEBI:74443"/>
    </reaction>
</comment>
<evidence type="ECO:0000313" key="13">
    <source>
        <dbReference type="Proteomes" id="UP001597380"/>
    </source>
</evidence>
<evidence type="ECO:0000256" key="10">
    <source>
        <dbReference type="PIRNR" id="PIRNR006621"/>
    </source>
</evidence>
<sequence>MQLHLAPMEGVMDDVMRDLLTRHGDFDLCLTEFIRISDRLLPRRVFYRYCPELHWGGKTPNGTPVRIQLLGQHPELLAENAVRAIELGSQGVDLNFGCPAKTVNKSQGGAVLLQSTKQLETIVSTVRAAIPASSHLSVKIRLGWESCDLAEDNALAIQNAGADSLTIHGRTKAQGYQPPADWRRIGKIRSHLKIPVIANGDIWNVEDYRACRTESGCDDVMLGRGALRMPNLGQQLKRASEGQPHQNISWPELKSELGYFYRLTMRSRNKGYFANRIKQWLGQLRLSHIEAEQAFQNVRTLKSDQEIIRVLWQQ</sequence>
<feature type="binding site" evidence="9">
    <location>
        <begin position="223"/>
        <end position="224"/>
    </location>
    <ligand>
        <name>FMN</name>
        <dbReference type="ChEBI" id="CHEBI:58210"/>
    </ligand>
</feature>
<feature type="site" description="Interacts with tRNA" evidence="9">
    <location>
        <position position="95"/>
    </location>
</feature>
<accession>A0ABW4XW05</accession>
<dbReference type="PIRSF" id="PIRSF006621">
    <property type="entry name" value="Dus"/>
    <property type="match status" value="1"/>
</dbReference>
<dbReference type="RefSeq" id="WP_345342418.1">
    <property type="nucleotide sequence ID" value="NZ_BAABLI010000034.1"/>
</dbReference>
<feature type="binding site" evidence="9">
    <location>
        <position position="139"/>
    </location>
    <ligand>
        <name>FMN</name>
        <dbReference type="ChEBI" id="CHEBI:58210"/>
    </ligand>
</feature>
<dbReference type="InterPro" id="IPR035587">
    <property type="entry name" value="DUS-like_FMN-bd"/>
</dbReference>
<comment type="caution">
    <text evidence="9">Lacks conserved residue(s) required for the propagation of feature annotation.</text>
</comment>
<comment type="caution">
    <text evidence="12">The sequence shown here is derived from an EMBL/GenBank/DDBJ whole genome shotgun (WGS) entry which is preliminary data.</text>
</comment>
<feature type="active site" description="Proton donor" evidence="9">
    <location>
        <position position="98"/>
    </location>
</feature>
<comment type="catalytic activity">
    <reaction evidence="9">
        <text>5,6-dihydrouridine(16) in tRNA + NAD(+) = uridine(16) in tRNA + NADH + H(+)</text>
        <dbReference type="Rhea" id="RHEA:53380"/>
        <dbReference type="Rhea" id="RHEA-COMP:13543"/>
        <dbReference type="Rhea" id="RHEA-COMP:13544"/>
        <dbReference type="ChEBI" id="CHEBI:15378"/>
        <dbReference type="ChEBI" id="CHEBI:57540"/>
        <dbReference type="ChEBI" id="CHEBI:57945"/>
        <dbReference type="ChEBI" id="CHEBI:65315"/>
        <dbReference type="ChEBI" id="CHEBI:74443"/>
    </reaction>
</comment>
<feature type="site" description="Interacts with tRNA; defines subfamily-specific binding signature" evidence="9">
    <location>
        <position position="299"/>
    </location>
</feature>
<dbReference type="CDD" id="cd02801">
    <property type="entry name" value="DUS_like_FMN"/>
    <property type="match status" value="1"/>
</dbReference>
<keyword evidence="13" id="KW-1185">Reference proteome</keyword>
<evidence type="ECO:0000256" key="2">
    <source>
        <dbReference type="ARBA" id="ARBA00022555"/>
    </source>
</evidence>
<keyword evidence="2 9" id="KW-0820">tRNA-binding</keyword>
<dbReference type="InterPro" id="IPR042270">
    <property type="entry name" value="DusC_C"/>
</dbReference>
<reference evidence="13" key="1">
    <citation type="journal article" date="2019" name="Int. J. Syst. Evol. Microbiol.">
        <title>The Global Catalogue of Microorganisms (GCM) 10K type strain sequencing project: providing services to taxonomists for standard genome sequencing and annotation.</title>
        <authorList>
            <consortium name="The Broad Institute Genomics Platform"/>
            <consortium name="The Broad Institute Genome Sequencing Center for Infectious Disease"/>
            <person name="Wu L."/>
            <person name="Ma J."/>
        </authorList>
    </citation>
    <scope>NUCLEOTIDE SEQUENCE [LARGE SCALE GENOMIC DNA]</scope>
    <source>
        <strain evidence="13">CGMCC 1.10992</strain>
    </source>
</reference>
<feature type="domain" description="DUS-like FMN-binding" evidence="11">
    <location>
        <begin position="5"/>
        <end position="295"/>
    </location>
</feature>
<feature type="binding site" evidence="9">
    <location>
        <position position="68"/>
    </location>
    <ligand>
        <name>FMN</name>
        <dbReference type="ChEBI" id="CHEBI:58210"/>
    </ligand>
</feature>
<name>A0ABW4XW05_9GAMM</name>
<comment type="cofactor">
    <cofactor evidence="1 9 10">
        <name>FMN</name>
        <dbReference type="ChEBI" id="CHEBI:58210"/>
    </cofactor>
</comment>
<dbReference type="EC" id="1.3.1.-" evidence="9"/>
<comment type="function">
    <text evidence="9">Catalyzes the synthesis of 5,6-dihydrouridine (D), a modified base found in the D-loop of most tRNAs, via the reduction of the C5-C6 double bond in target uridines. Specifically modifies U16 in tRNAs.</text>
</comment>
<feature type="site" description="Interacts with tRNA" evidence="9">
    <location>
        <position position="176"/>
    </location>
</feature>
<keyword evidence="4 9" id="KW-0288">FMN</keyword>
<evidence type="ECO:0000256" key="8">
    <source>
        <dbReference type="ARBA" id="ARBA00023002"/>
    </source>
</evidence>
<evidence type="ECO:0000256" key="3">
    <source>
        <dbReference type="ARBA" id="ARBA00022630"/>
    </source>
</evidence>
<keyword evidence="8 9" id="KW-0560">Oxidoreductase</keyword>
<dbReference type="InterPro" id="IPR001269">
    <property type="entry name" value="DUS_fam"/>
</dbReference>
<dbReference type="Gene3D" id="3.20.20.70">
    <property type="entry name" value="Aldolase class I"/>
    <property type="match status" value="1"/>
</dbReference>
<feature type="site" description="Interacts with tRNA; defines subfamily-specific binding signature" evidence="9">
    <location>
        <position position="35"/>
    </location>
</feature>
<organism evidence="12 13">
    <name type="scientific">Corallincola platygyrae</name>
    <dbReference type="NCBI Taxonomy" id="1193278"/>
    <lineage>
        <taxon>Bacteria</taxon>
        <taxon>Pseudomonadati</taxon>
        <taxon>Pseudomonadota</taxon>
        <taxon>Gammaproteobacteria</taxon>
        <taxon>Alteromonadales</taxon>
        <taxon>Psychromonadaceae</taxon>
        <taxon>Corallincola</taxon>
    </lineage>
</organism>
<dbReference type="Gene3D" id="1.20.225.30">
    <property type="entry name" value="Dihydrouridine synthase, C-terminal recognition domain"/>
    <property type="match status" value="1"/>
</dbReference>
<dbReference type="Pfam" id="PF01207">
    <property type="entry name" value="Dus"/>
    <property type="match status" value="1"/>
</dbReference>
<gene>
    <name evidence="9" type="primary">dusC</name>
    <name evidence="12" type="ORF">ACFSJ3_19100</name>
</gene>
<dbReference type="InterPro" id="IPR013785">
    <property type="entry name" value="Aldolase_TIM"/>
</dbReference>
<evidence type="ECO:0000256" key="7">
    <source>
        <dbReference type="ARBA" id="ARBA00022884"/>
    </source>
</evidence>
<keyword evidence="3 9" id="KW-0285">Flavoprotein</keyword>
<keyword evidence="5 9" id="KW-0819">tRNA processing</keyword>
<feature type="site" description="Interacts with tRNA; defines subfamily-specific binding signature" evidence="9">
    <location>
        <position position="276"/>
    </location>
</feature>
<dbReference type="PANTHER" id="PTHR11082">
    <property type="entry name" value="TRNA-DIHYDROURIDINE SYNTHASE"/>
    <property type="match status" value="1"/>
</dbReference>
<evidence type="ECO:0000256" key="4">
    <source>
        <dbReference type="ARBA" id="ARBA00022643"/>
    </source>
</evidence>
<evidence type="ECO:0000256" key="9">
    <source>
        <dbReference type="HAMAP-Rule" id="MF_02043"/>
    </source>
</evidence>
<evidence type="ECO:0000256" key="6">
    <source>
        <dbReference type="ARBA" id="ARBA00022857"/>
    </source>
</evidence>
<evidence type="ECO:0000313" key="12">
    <source>
        <dbReference type="EMBL" id="MFD2098089.1"/>
    </source>
</evidence>
<keyword evidence="7 9" id="KW-0694">RNA-binding</keyword>
<dbReference type="Proteomes" id="UP001597380">
    <property type="component" value="Unassembled WGS sequence"/>
</dbReference>
<evidence type="ECO:0000256" key="5">
    <source>
        <dbReference type="ARBA" id="ARBA00022694"/>
    </source>
</evidence>
<dbReference type="HAMAP" id="MF_02043">
    <property type="entry name" value="DusC_subfam"/>
    <property type="match status" value="1"/>
</dbReference>
<dbReference type="PROSITE" id="PS01136">
    <property type="entry name" value="UPF0034"/>
    <property type="match status" value="1"/>
</dbReference>